<keyword evidence="3" id="KW-1185">Reference proteome</keyword>
<dbReference type="EMBL" id="JAQRFI010000030">
    <property type="protein sequence ID" value="MDC9590230.1"/>
    <property type="molecule type" value="Genomic_DNA"/>
</dbReference>
<dbReference type="PANTHER" id="PTHR37625">
    <property type="entry name" value="OUTER MEMBRANE LIPOPROTEIN-RELATED"/>
    <property type="match status" value="1"/>
</dbReference>
<gene>
    <name evidence="2" type="primary">tssJ</name>
    <name evidence="2" type="ORF">PSI23_13255</name>
</gene>
<protein>
    <submittedName>
        <fullName evidence="2">Type VI secretion system lipoprotein TssJ</fullName>
    </submittedName>
</protein>
<dbReference type="NCBIfam" id="TIGR03352">
    <property type="entry name" value="VI_chp_3"/>
    <property type="match status" value="1"/>
</dbReference>
<evidence type="ECO:0000313" key="3">
    <source>
        <dbReference type="Proteomes" id="UP001217178"/>
    </source>
</evidence>
<name>A0ABT5LGJ1_9GAMM</name>
<accession>A0ABT5LGJ1</accession>
<dbReference type="InterPro" id="IPR038706">
    <property type="entry name" value="Type_VI_SciN-like_sf"/>
</dbReference>
<keyword evidence="1" id="KW-0472">Membrane</keyword>
<keyword evidence="1" id="KW-1133">Transmembrane helix</keyword>
<dbReference type="InterPro" id="IPR017734">
    <property type="entry name" value="T6SS_SciN"/>
</dbReference>
<reference evidence="2 3" key="1">
    <citation type="submission" date="2023-02" db="EMBL/GenBank/DDBJ databases">
        <title>Entomopathogenic bacteria.</title>
        <authorList>
            <person name="Machado R.A."/>
        </authorList>
    </citation>
    <scope>NUCLEOTIDE SEQUENCE [LARGE SCALE GENOMIC DNA]</scope>
    <source>
        <strain evidence="2 3">XENO-10</strain>
    </source>
</reference>
<keyword evidence="1" id="KW-0812">Transmembrane</keyword>
<keyword evidence="2" id="KW-0449">Lipoprotein</keyword>
<sequence>MVNIKNATHEKSTFSDKIFCAKIIYAKTINNKKRDAFSINRLSFKWAMMILLFFPLITLTGCSSSEQKKLPPYNLIFYATNNVNDSSPLKIRVFLLKSNSRFISADLFSLQDNAQKELGNSLINSDAFFLLPSQHKYFLLEKNTPEASYIGILAEYKQLNGKKWRISLPVPSPKKSAFYKFWVSPPDTLDIYIQVTANALNLINK</sequence>
<dbReference type="Gene3D" id="2.60.40.4150">
    <property type="entry name" value="Type VI secretion system, lipoprotein SciN"/>
    <property type="match status" value="1"/>
</dbReference>
<evidence type="ECO:0000256" key="1">
    <source>
        <dbReference type="SAM" id="Phobius"/>
    </source>
</evidence>
<dbReference type="Proteomes" id="UP001217178">
    <property type="component" value="Unassembled WGS sequence"/>
</dbReference>
<feature type="transmembrane region" description="Helical" evidence="1">
    <location>
        <begin position="42"/>
        <end position="61"/>
    </location>
</feature>
<dbReference type="Pfam" id="PF12790">
    <property type="entry name" value="T6SS-SciN"/>
    <property type="match status" value="1"/>
</dbReference>
<dbReference type="RefSeq" id="WP_273555532.1">
    <property type="nucleotide sequence ID" value="NZ_JAQRFI010000030.1"/>
</dbReference>
<dbReference type="PANTHER" id="PTHR37625:SF4">
    <property type="entry name" value="OUTER MEMBRANE LIPOPROTEIN"/>
    <property type="match status" value="1"/>
</dbReference>
<organism evidence="2 3">
    <name type="scientific">Xenorhabdus yunnanensis</name>
    <dbReference type="NCBI Taxonomy" id="3025878"/>
    <lineage>
        <taxon>Bacteria</taxon>
        <taxon>Pseudomonadati</taxon>
        <taxon>Pseudomonadota</taxon>
        <taxon>Gammaproteobacteria</taxon>
        <taxon>Enterobacterales</taxon>
        <taxon>Morganellaceae</taxon>
        <taxon>Xenorhabdus</taxon>
    </lineage>
</organism>
<comment type="caution">
    <text evidence="2">The sequence shown here is derived from an EMBL/GenBank/DDBJ whole genome shotgun (WGS) entry which is preliminary data.</text>
</comment>
<proteinExistence type="predicted"/>
<evidence type="ECO:0000313" key="2">
    <source>
        <dbReference type="EMBL" id="MDC9590230.1"/>
    </source>
</evidence>